<sequence length="193" mass="22445">VNPPLPNMVMKHISELTDHPLNIIIYDKPNDNRDKLRASLIKSKNKTGIANKEPCKIDSNGVVYSGHRRKWASEEDETGVLGYLKCEYIDHTFDPESLNDPTLEQEEADLLDEYNEPDIIRSQTSWPVVLRKYNYMNNLNYKKTKKYFSAKERNIWCAEKCGFQPDPFKKMVEIYDVGRNDLIDKVVQGYSLP</sequence>
<reference evidence="1" key="1">
    <citation type="submission" date="2018-05" db="EMBL/GenBank/DDBJ databases">
        <authorList>
            <person name="Lanie J.A."/>
            <person name="Ng W.-L."/>
            <person name="Kazmierczak K.M."/>
            <person name="Andrzejewski T.M."/>
            <person name="Davidsen T.M."/>
            <person name="Wayne K.J."/>
            <person name="Tettelin H."/>
            <person name="Glass J.I."/>
            <person name="Rusch D."/>
            <person name="Podicherti R."/>
            <person name="Tsui H.-C.T."/>
            <person name="Winkler M.E."/>
        </authorList>
    </citation>
    <scope>NUCLEOTIDE SEQUENCE</scope>
</reference>
<dbReference type="AlphaFoldDB" id="A0A382LVL7"/>
<accession>A0A382LVL7</accession>
<dbReference type="EMBL" id="UINC01089473">
    <property type="protein sequence ID" value="SVC40606.1"/>
    <property type="molecule type" value="Genomic_DNA"/>
</dbReference>
<gene>
    <name evidence="1" type="ORF">METZ01_LOCUS293460</name>
</gene>
<evidence type="ECO:0000313" key="1">
    <source>
        <dbReference type="EMBL" id="SVC40606.1"/>
    </source>
</evidence>
<feature type="non-terminal residue" evidence="1">
    <location>
        <position position="1"/>
    </location>
</feature>
<feature type="non-terminal residue" evidence="1">
    <location>
        <position position="193"/>
    </location>
</feature>
<protein>
    <recommendedName>
        <fullName evidence="2">ParB/Sulfiredoxin domain-containing protein</fullName>
    </recommendedName>
</protein>
<evidence type="ECO:0008006" key="2">
    <source>
        <dbReference type="Google" id="ProtNLM"/>
    </source>
</evidence>
<organism evidence="1">
    <name type="scientific">marine metagenome</name>
    <dbReference type="NCBI Taxonomy" id="408172"/>
    <lineage>
        <taxon>unclassified sequences</taxon>
        <taxon>metagenomes</taxon>
        <taxon>ecological metagenomes</taxon>
    </lineage>
</organism>
<name>A0A382LVL7_9ZZZZ</name>
<proteinExistence type="predicted"/>